<evidence type="ECO:0008006" key="3">
    <source>
        <dbReference type="Google" id="ProtNLM"/>
    </source>
</evidence>
<evidence type="ECO:0000313" key="1">
    <source>
        <dbReference type="EMBL" id="MFD1533282.1"/>
    </source>
</evidence>
<organism evidence="1 2">
    <name type="scientific">Pseudonocardia aurantiaca</name>
    <dbReference type="NCBI Taxonomy" id="75290"/>
    <lineage>
        <taxon>Bacteria</taxon>
        <taxon>Bacillati</taxon>
        <taxon>Actinomycetota</taxon>
        <taxon>Actinomycetes</taxon>
        <taxon>Pseudonocardiales</taxon>
        <taxon>Pseudonocardiaceae</taxon>
        <taxon>Pseudonocardia</taxon>
    </lineage>
</organism>
<dbReference type="RefSeq" id="WP_343985075.1">
    <property type="nucleotide sequence ID" value="NZ_BAAAJG010000026.1"/>
</dbReference>
<dbReference type="Gene3D" id="1.10.390.10">
    <property type="entry name" value="Neutral Protease Domain 2"/>
    <property type="match status" value="1"/>
</dbReference>
<comment type="caution">
    <text evidence="1">The sequence shown here is derived from an EMBL/GenBank/DDBJ whole genome shotgun (WGS) entry which is preliminary data.</text>
</comment>
<dbReference type="Proteomes" id="UP001597145">
    <property type="component" value="Unassembled WGS sequence"/>
</dbReference>
<evidence type="ECO:0000313" key="2">
    <source>
        <dbReference type="Proteomes" id="UP001597145"/>
    </source>
</evidence>
<proteinExistence type="predicted"/>
<protein>
    <recommendedName>
        <fullName evidence="3">Peptidase M4 C-terminal domain-containing protein</fullName>
    </recommendedName>
</protein>
<name>A0ABW4FS03_9PSEU</name>
<gene>
    <name evidence="1" type="ORF">ACFSCY_28045</name>
</gene>
<dbReference type="EMBL" id="JBHUCP010000025">
    <property type="protein sequence ID" value="MFD1533282.1"/>
    <property type="molecule type" value="Genomic_DNA"/>
</dbReference>
<dbReference type="InterPro" id="IPR027268">
    <property type="entry name" value="Peptidase_M4/M1_CTD_sf"/>
</dbReference>
<keyword evidence="2" id="KW-1185">Reference proteome</keyword>
<reference evidence="2" key="1">
    <citation type="journal article" date="2019" name="Int. J. Syst. Evol. Microbiol.">
        <title>The Global Catalogue of Microorganisms (GCM) 10K type strain sequencing project: providing services to taxonomists for standard genome sequencing and annotation.</title>
        <authorList>
            <consortium name="The Broad Institute Genomics Platform"/>
            <consortium name="The Broad Institute Genome Sequencing Center for Infectious Disease"/>
            <person name="Wu L."/>
            <person name="Ma J."/>
        </authorList>
    </citation>
    <scope>NUCLEOTIDE SEQUENCE [LARGE SCALE GENOMIC DNA]</scope>
    <source>
        <strain evidence="2">JCM 12165</strain>
    </source>
</reference>
<dbReference type="SUPFAM" id="SSF55486">
    <property type="entry name" value="Metalloproteases ('zincins'), catalytic domain"/>
    <property type="match status" value="1"/>
</dbReference>
<sequence length="485" mass="52398">MINFISNDPLAPIHQPREVAARPDRKPELAGFLVTGNEPEAVYPVGTPGFLRWQARQAAILAVEAWEEALDTQITTWAAALDDPSTLVVVPDAGTDLNAFYDRASLSFFHRSGNGRTVFSGASTDVVAHETGHALLDALRPDLWDTSFLEVGGAHEAFGDITALVTALADRSTRQDLLDFVPDLGTAHFVEATAEDLSDGVRLFIGATHPASKPRRALNTFSWQLPETMSRHGGPDDMIAEVHSIARILTGCFYDVLRALYREQEQTENGLWEATRIAARLAWSGFANAPEVPRFFRAVGRQMALAAGTQSEEMGRLVSRAFTRHGIALGASALLTPELALAGDAPQFNRSTAVADVQDATIDDLRRRLGTGSAPVDVSMVQVDSTSVAKVSFHVDVALDDVDPRLAGVVCPTNVPALVGESGHSAALLHAPRQDVATEETQQFVRVLIANDQLAFDQESPRGPTHVVGQRDEGTRELRRVGFSC</sequence>
<accession>A0ABW4FS03</accession>